<dbReference type="Gene3D" id="2.30.260.10">
    <property type="entry name" value="putative xylanase like domain"/>
    <property type="match status" value="1"/>
</dbReference>
<dbReference type="InterPro" id="IPR010846">
    <property type="entry name" value="AmiA-like"/>
</dbReference>
<dbReference type="Gene3D" id="1.10.3670.10">
    <property type="entry name" value="Putative xylanase like domain"/>
    <property type="match status" value="1"/>
</dbReference>
<name>A0A235BY94_UNCW3</name>
<gene>
    <name evidence="1" type="ORF">CH333_01250</name>
</gene>
<dbReference type="SUPFAM" id="SSF54001">
    <property type="entry name" value="Cysteine proteinases"/>
    <property type="match status" value="1"/>
</dbReference>
<organism evidence="1 2">
    <name type="scientific">candidate division WOR-3 bacterium JGI_Cruoil_03_44_89</name>
    <dbReference type="NCBI Taxonomy" id="1973748"/>
    <lineage>
        <taxon>Bacteria</taxon>
        <taxon>Bacteria division WOR-3</taxon>
    </lineage>
</organism>
<accession>A0A235BY94</accession>
<proteinExistence type="predicted"/>
<comment type="caution">
    <text evidence="1">The sequence shown here is derived from an EMBL/GenBank/DDBJ whole genome shotgun (WGS) entry which is preliminary data.</text>
</comment>
<reference evidence="1 2" key="1">
    <citation type="submission" date="2017-07" db="EMBL/GenBank/DDBJ databases">
        <title>Recovery of genomes from metagenomes via a dereplication, aggregation, and scoring strategy.</title>
        <authorList>
            <person name="Sieber C.M."/>
            <person name="Probst A.J."/>
            <person name="Sharrar A."/>
            <person name="Thomas B.C."/>
            <person name="Hess M."/>
            <person name="Tringe S.G."/>
            <person name="Banfield J.F."/>
        </authorList>
    </citation>
    <scope>NUCLEOTIDE SEQUENCE [LARGE SCALE GENOMIC DNA]</scope>
    <source>
        <strain evidence="1">JGI_Cruoil_03_44_89</strain>
    </source>
</reference>
<evidence type="ECO:0000313" key="2">
    <source>
        <dbReference type="Proteomes" id="UP000215215"/>
    </source>
</evidence>
<protein>
    <recommendedName>
        <fullName evidence="3">DUF1460 domain-containing protein</fullName>
    </recommendedName>
</protein>
<evidence type="ECO:0000313" key="1">
    <source>
        <dbReference type="EMBL" id="OYD17323.1"/>
    </source>
</evidence>
<dbReference type="InterPro" id="IPR038765">
    <property type="entry name" value="Papain-like_cys_pep_sf"/>
</dbReference>
<dbReference type="EMBL" id="NOZQ01000024">
    <property type="protein sequence ID" value="OYD17323.1"/>
    <property type="molecule type" value="Genomic_DNA"/>
</dbReference>
<dbReference type="Pfam" id="PF07313">
    <property type="entry name" value="AmiA-like"/>
    <property type="match status" value="1"/>
</dbReference>
<dbReference type="Proteomes" id="UP000215215">
    <property type="component" value="Unassembled WGS sequence"/>
</dbReference>
<dbReference type="AlphaFoldDB" id="A0A235BY94"/>
<sequence length="309" mass="36058">MRFKKITPYLAVLISLQLAYTAVKEKLKPLFEMTNQEIDFLLTEISQKDLTISERINLYSEKFLGTPYNFQCVGDGPYALMENWPLVNFQETNCMSLCEHVLAMAISDSWDNFFNNLQQIRYKDGVIGMRTRNHYTMADWLPENSWILEDVSRKVGGEYTKSVTRTISHKKFFANKGIKDMRYVLPDREITIDYVPLNALEKLEENTRPGDIVALIYANKTDVFSAHMLIIAKKNNKKYIRESSGRKMTTFDTPYKEWISRIQDIEKWVGEEFLGLSFMRVKKELNIPGKIILPWEIDRLKSKISSSSK</sequence>
<evidence type="ECO:0008006" key="3">
    <source>
        <dbReference type="Google" id="ProtNLM"/>
    </source>
</evidence>